<keyword evidence="6" id="KW-1185">Reference proteome</keyword>
<gene>
    <name evidence="5" type="ORF">DLM86_12610</name>
</gene>
<organism evidence="5 6">
    <name type="scientific">Paenibacillus flagellatus</name>
    <dbReference type="NCBI Taxonomy" id="2211139"/>
    <lineage>
        <taxon>Bacteria</taxon>
        <taxon>Bacillati</taxon>
        <taxon>Bacillota</taxon>
        <taxon>Bacilli</taxon>
        <taxon>Bacillales</taxon>
        <taxon>Paenibacillaceae</taxon>
        <taxon>Paenibacillus</taxon>
    </lineage>
</organism>
<dbReference type="InterPro" id="IPR008920">
    <property type="entry name" value="TF_FadR/GntR_C"/>
</dbReference>
<dbReference type="Proteomes" id="UP000247476">
    <property type="component" value="Unassembled WGS sequence"/>
</dbReference>
<dbReference type="PANTHER" id="PTHR43537">
    <property type="entry name" value="TRANSCRIPTIONAL REGULATOR, GNTR FAMILY"/>
    <property type="match status" value="1"/>
</dbReference>
<dbReference type="GO" id="GO:0003677">
    <property type="term" value="F:DNA binding"/>
    <property type="evidence" value="ECO:0007669"/>
    <property type="project" value="UniProtKB-KW"/>
</dbReference>
<dbReference type="InterPro" id="IPR036390">
    <property type="entry name" value="WH_DNA-bd_sf"/>
</dbReference>
<comment type="caution">
    <text evidence="5">The sequence shown here is derived from an EMBL/GenBank/DDBJ whole genome shotgun (WGS) entry which is preliminary data.</text>
</comment>
<name>A0A2V5K4U3_9BACL</name>
<sequence length="213" mass="24632">MAELPVAKTLKEKAFETIKTNIVDGVWEGGTFLSEKALSELLQMSKTPIRSALDRLEMMGLVKLSPNQGVIVQEVSLKKILEIYELRLALETFAARRLTGKLDQRFFDRLDDNLERQARAIEREDIAEYVNWDREFHETIVAALDNEEYTEAMSRLQDKFVMVVRTTFMKNKSRLWSSREEHLRIRDALAGDDAPLAERLVASHIEYVKTIML</sequence>
<dbReference type="SUPFAM" id="SSF48008">
    <property type="entry name" value="GntR ligand-binding domain-like"/>
    <property type="match status" value="1"/>
</dbReference>
<protein>
    <recommendedName>
        <fullName evidence="4">HTH gntR-type domain-containing protein</fullName>
    </recommendedName>
</protein>
<dbReference type="Gene3D" id="1.10.10.10">
    <property type="entry name" value="Winged helix-like DNA-binding domain superfamily/Winged helix DNA-binding domain"/>
    <property type="match status" value="1"/>
</dbReference>
<evidence type="ECO:0000313" key="6">
    <source>
        <dbReference type="Proteomes" id="UP000247476"/>
    </source>
</evidence>
<dbReference type="GO" id="GO:0003700">
    <property type="term" value="F:DNA-binding transcription factor activity"/>
    <property type="evidence" value="ECO:0007669"/>
    <property type="project" value="InterPro"/>
</dbReference>
<dbReference type="RefSeq" id="WP_110840371.1">
    <property type="nucleotide sequence ID" value="NZ_QJVJ01000005.1"/>
</dbReference>
<evidence type="ECO:0000256" key="1">
    <source>
        <dbReference type="ARBA" id="ARBA00023015"/>
    </source>
</evidence>
<dbReference type="EMBL" id="QJVJ01000005">
    <property type="protein sequence ID" value="PYI54311.1"/>
    <property type="molecule type" value="Genomic_DNA"/>
</dbReference>
<accession>A0A2V5K4U3</accession>
<proteinExistence type="predicted"/>
<dbReference type="PANTHER" id="PTHR43537:SF24">
    <property type="entry name" value="GLUCONATE OPERON TRANSCRIPTIONAL REPRESSOR"/>
    <property type="match status" value="1"/>
</dbReference>
<dbReference type="SMART" id="SM00345">
    <property type="entry name" value="HTH_GNTR"/>
    <property type="match status" value="1"/>
</dbReference>
<evidence type="ECO:0000313" key="5">
    <source>
        <dbReference type="EMBL" id="PYI54311.1"/>
    </source>
</evidence>
<keyword evidence="3" id="KW-0804">Transcription</keyword>
<dbReference type="InterPro" id="IPR036388">
    <property type="entry name" value="WH-like_DNA-bd_sf"/>
</dbReference>
<dbReference type="SUPFAM" id="SSF46785">
    <property type="entry name" value="Winged helix' DNA-binding domain"/>
    <property type="match status" value="1"/>
</dbReference>
<evidence type="ECO:0000256" key="2">
    <source>
        <dbReference type="ARBA" id="ARBA00023125"/>
    </source>
</evidence>
<dbReference type="InterPro" id="IPR011711">
    <property type="entry name" value="GntR_C"/>
</dbReference>
<dbReference type="InterPro" id="IPR000524">
    <property type="entry name" value="Tscrpt_reg_HTH_GntR"/>
</dbReference>
<dbReference type="AlphaFoldDB" id="A0A2V5K4U3"/>
<dbReference type="Pfam" id="PF07729">
    <property type="entry name" value="FCD"/>
    <property type="match status" value="1"/>
</dbReference>
<evidence type="ECO:0000259" key="4">
    <source>
        <dbReference type="PROSITE" id="PS50949"/>
    </source>
</evidence>
<feature type="domain" description="HTH gntR-type" evidence="4">
    <location>
        <begin position="8"/>
        <end position="75"/>
    </location>
</feature>
<reference evidence="5 6" key="1">
    <citation type="submission" date="2018-05" db="EMBL/GenBank/DDBJ databases">
        <title>Paenibacillus flagellatus sp. nov., isolated from selenium mineral soil.</title>
        <authorList>
            <person name="Dai X."/>
        </authorList>
    </citation>
    <scope>NUCLEOTIDE SEQUENCE [LARGE SCALE GENOMIC DNA]</scope>
    <source>
        <strain evidence="5 6">DXL2</strain>
    </source>
</reference>
<keyword evidence="2" id="KW-0238">DNA-binding</keyword>
<keyword evidence="1" id="KW-0805">Transcription regulation</keyword>
<dbReference type="PROSITE" id="PS50949">
    <property type="entry name" value="HTH_GNTR"/>
    <property type="match status" value="1"/>
</dbReference>
<dbReference type="Gene3D" id="1.20.120.530">
    <property type="entry name" value="GntR ligand-binding domain-like"/>
    <property type="match status" value="1"/>
</dbReference>
<dbReference type="OrthoDB" id="368257at2"/>
<evidence type="ECO:0000256" key="3">
    <source>
        <dbReference type="ARBA" id="ARBA00023163"/>
    </source>
</evidence>
<dbReference type="SMART" id="SM00895">
    <property type="entry name" value="FCD"/>
    <property type="match status" value="1"/>
</dbReference>
<dbReference type="Pfam" id="PF00392">
    <property type="entry name" value="GntR"/>
    <property type="match status" value="1"/>
</dbReference>